<keyword evidence="1" id="KW-0472">Membrane</keyword>
<dbReference type="RefSeq" id="WP_077411194.1">
    <property type="nucleotide sequence ID" value="NZ_JBHRTS010000004.1"/>
</dbReference>
<evidence type="ECO:0000256" key="1">
    <source>
        <dbReference type="SAM" id="Phobius"/>
    </source>
</evidence>
<dbReference type="EMBL" id="JBHRTS010000004">
    <property type="protein sequence ID" value="MFC3194488.1"/>
    <property type="molecule type" value="Genomic_DNA"/>
</dbReference>
<feature type="transmembrane region" description="Helical" evidence="1">
    <location>
        <begin position="70"/>
        <end position="88"/>
    </location>
</feature>
<sequence>MKKHEGLVIWIWRGYLVGLSVVLVMLWVDDWRTTNPYLANLNLTYIALIIGCCCVSVARQAATAPVINQVIRWCCVLMLHTMLLIQMWP</sequence>
<comment type="caution">
    <text evidence="2">The sequence shown here is derived from an EMBL/GenBank/DDBJ whole genome shotgun (WGS) entry which is preliminary data.</text>
</comment>
<keyword evidence="3" id="KW-1185">Reference proteome</keyword>
<keyword evidence="1" id="KW-0812">Transmembrane</keyword>
<keyword evidence="1" id="KW-1133">Transmembrane helix</keyword>
<accession>A0ABV7JCN2</accession>
<feature type="transmembrane region" description="Helical" evidence="1">
    <location>
        <begin position="7"/>
        <end position="28"/>
    </location>
</feature>
<dbReference type="Proteomes" id="UP001595533">
    <property type="component" value="Unassembled WGS sequence"/>
</dbReference>
<name>A0ABV7JCN2_9GAMM</name>
<feature type="transmembrane region" description="Helical" evidence="1">
    <location>
        <begin position="40"/>
        <end position="58"/>
    </location>
</feature>
<protein>
    <submittedName>
        <fullName evidence="2">Uncharacterized protein</fullName>
    </submittedName>
</protein>
<proteinExistence type="predicted"/>
<evidence type="ECO:0000313" key="3">
    <source>
        <dbReference type="Proteomes" id="UP001595533"/>
    </source>
</evidence>
<evidence type="ECO:0000313" key="2">
    <source>
        <dbReference type="EMBL" id="MFC3194488.1"/>
    </source>
</evidence>
<reference evidence="3" key="1">
    <citation type="journal article" date="2019" name="Int. J. Syst. Evol. Microbiol.">
        <title>The Global Catalogue of Microorganisms (GCM) 10K type strain sequencing project: providing services to taxonomists for standard genome sequencing and annotation.</title>
        <authorList>
            <consortium name="The Broad Institute Genomics Platform"/>
            <consortium name="The Broad Institute Genome Sequencing Center for Infectious Disease"/>
            <person name="Wu L."/>
            <person name="Ma J."/>
        </authorList>
    </citation>
    <scope>NUCLEOTIDE SEQUENCE [LARGE SCALE GENOMIC DNA]</scope>
    <source>
        <strain evidence="3">KCTC 42953</strain>
    </source>
</reference>
<gene>
    <name evidence="2" type="ORF">ACFODZ_09580</name>
</gene>
<organism evidence="2 3">
    <name type="scientific">Marinicella sediminis</name>
    <dbReference type="NCBI Taxonomy" id="1792834"/>
    <lineage>
        <taxon>Bacteria</taxon>
        <taxon>Pseudomonadati</taxon>
        <taxon>Pseudomonadota</taxon>
        <taxon>Gammaproteobacteria</taxon>
        <taxon>Lysobacterales</taxon>
        <taxon>Marinicellaceae</taxon>
        <taxon>Marinicella</taxon>
    </lineage>
</organism>